<dbReference type="OrthoDB" id="9797178at2"/>
<gene>
    <name evidence="2" type="ORF">BST17_19305</name>
</gene>
<organism evidence="2 3">
    <name type="scientific">Mycolicibacterium bacteremicum</name>
    <name type="common">Mycobacterium bacteremicum</name>
    <dbReference type="NCBI Taxonomy" id="564198"/>
    <lineage>
        <taxon>Bacteria</taxon>
        <taxon>Bacillati</taxon>
        <taxon>Actinomycetota</taxon>
        <taxon>Actinomycetes</taxon>
        <taxon>Mycobacteriales</taxon>
        <taxon>Mycobacteriaceae</taxon>
        <taxon>Mycolicibacterium</taxon>
    </lineage>
</organism>
<dbReference type="PROSITE" id="PS51186">
    <property type="entry name" value="GNAT"/>
    <property type="match status" value="1"/>
</dbReference>
<evidence type="ECO:0000259" key="1">
    <source>
        <dbReference type="PROSITE" id="PS51186"/>
    </source>
</evidence>
<dbReference type="InterPro" id="IPR000182">
    <property type="entry name" value="GNAT_dom"/>
</dbReference>
<dbReference type="Gene3D" id="3.40.630.30">
    <property type="match status" value="1"/>
</dbReference>
<evidence type="ECO:0000313" key="3">
    <source>
        <dbReference type="Proteomes" id="UP000192366"/>
    </source>
</evidence>
<sequence length="177" mass="18204">MIVRRETVDDIGAISAVTAAAFSEAARSAPPVEPGGPPGEVALIAWLRADPGWIPGLSLVAVDDARIIGHVVATRGDVDGAPALGLGPLSVAPQHQGSGVGAALMHSVLGAADALGESLVCLLGEPAYYRRFGFVPAATAGVMAPDPLWGDYFQIRTLTAYEGQAGLFRYAAPFTRL</sequence>
<accession>A0A1W9YT68</accession>
<dbReference type="GO" id="GO:0016747">
    <property type="term" value="F:acyltransferase activity, transferring groups other than amino-acyl groups"/>
    <property type="evidence" value="ECO:0007669"/>
    <property type="project" value="InterPro"/>
</dbReference>
<dbReference type="SUPFAM" id="SSF55729">
    <property type="entry name" value="Acyl-CoA N-acyltransferases (Nat)"/>
    <property type="match status" value="1"/>
</dbReference>
<keyword evidence="2" id="KW-0808">Transferase</keyword>
<proteinExistence type="predicted"/>
<feature type="domain" description="N-acetyltransferase" evidence="1">
    <location>
        <begin position="1"/>
        <end position="159"/>
    </location>
</feature>
<comment type="caution">
    <text evidence="2">The sequence shown here is derived from an EMBL/GenBank/DDBJ whole genome shotgun (WGS) entry which is preliminary data.</text>
</comment>
<name>A0A1W9YT68_MYCBA</name>
<dbReference type="AlphaFoldDB" id="A0A1W9YT68"/>
<dbReference type="Proteomes" id="UP000192366">
    <property type="component" value="Unassembled WGS sequence"/>
</dbReference>
<dbReference type="STRING" id="564198.BST17_19305"/>
<keyword evidence="3" id="KW-1185">Reference proteome</keyword>
<protein>
    <submittedName>
        <fullName evidence="2">GNAT family N-acetyltransferase</fullName>
    </submittedName>
</protein>
<evidence type="ECO:0000313" key="2">
    <source>
        <dbReference type="EMBL" id="ORA03265.1"/>
    </source>
</evidence>
<dbReference type="Pfam" id="PF13508">
    <property type="entry name" value="Acetyltransf_7"/>
    <property type="match status" value="1"/>
</dbReference>
<dbReference type="CDD" id="cd04301">
    <property type="entry name" value="NAT_SF"/>
    <property type="match status" value="1"/>
</dbReference>
<dbReference type="EMBL" id="MVHJ01000018">
    <property type="protein sequence ID" value="ORA03265.1"/>
    <property type="molecule type" value="Genomic_DNA"/>
</dbReference>
<dbReference type="InterPro" id="IPR016181">
    <property type="entry name" value="Acyl_CoA_acyltransferase"/>
</dbReference>
<reference evidence="2 3" key="1">
    <citation type="submission" date="2017-02" db="EMBL/GenBank/DDBJ databases">
        <title>The new phylogeny of genus Mycobacterium.</title>
        <authorList>
            <person name="Tortoli E."/>
            <person name="Trovato A."/>
            <person name="Cirillo D.M."/>
        </authorList>
    </citation>
    <scope>NUCLEOTIDE SEQUENCE [LARGE SCALE GENOMIC DNA]</scope>
    <source>
        <strain evidence="2 3">DSM 45578</strain>
    </source>
</reference>
<dbReference type="RefSeq" id="WP_083060513.1">
    <property type="nucleotide sequence ID" value="NZ_JACKVM010000008.1"/>
</dbReference>